<feature type="domain" description="Anti sigma-E protein RseA N-terminal" evidence="1">
    <location>
        <begin position="9"/>
        <end position="81"/>
    </location>
</feature>
<dbReference type="SUPFAM" id="SSF89069">
    <property type="entry name" value="N-terminal, cytoplasmic domain of anti-sigmaE factor RseA"/>
    <property type="match status" value="1"/>
</dbReference>
<evidence type="ECO:0000313" key="2">
    <source>
        <dbReference type="EMBL" id="OQW89747.1"/>
    </source>
</evidence>
<dbReference type="EMBL" id="MTEI01000001">
    <property type="protein sequence ID" value="OQW89747.1"/>
    <property type="molecule type" value="Genomic_DNA"/>
</dbReference>
<comment type="caution">
    <text evidence="2">The sequence shown here is derived from an EMBL/GenBank/DDBJ whole genome shotgun (WGS) entry which is preliminary data.</text>
</comment>
<organism evidence="2 3">
    <name type="scientific">Rhodoferax ferrireducens</name>
    <dbReference type="NCBI Taxonomy" id="192843"/>
    <lineage>
        <taxon>Bacteria</taxon>
        <taxon>Pseudomonadati</taxon>
        <taxon>Pseudomonadota</taxon>
        <taxon>Betaproteobacteria</taxon>
        <taxon>Burkholderiales</taxon>
        <taxon>Comamonadaceae</taxon>
        <taxon>Rhodoferax</taxon>
    </lineage>
</organism>
<sequence length="207" mass="21742">MSDQIQESSERVSALVDGQLRGEEFARTVAYLASSPAARETWDTYHLVGDLMRSSGNPARGHDPAFVAKLRARLAEETIENRAISPLPIRAEGQKGLKNSAANDLWWQRAVGLASVAVVAVLAWQGVAMLGSGAAGDAQLAQVPAPAVTVPSAAVTTLVAADGTSALMVRDPQLDALLAAHRQMGGATALQMPSGFLRNATFNEGKR</sequence>
<accession>A0A1W9KYD2</accession>
<reference evidence="2 3" key="1">
    <citation type="submission" date="2017-01" db="EMBL/GenBank/DDBJ databases">
        <title>Novel large sulfur bacteria in the metagenomes of groundwater-fed chemosynthetic microbial mats in the Lake Huron basin.</title>
        <authorList>
            <person name="Sharrar A.M."/>
            <person name="Flood B.E."/>
            <person name="Bailey J.V."/>
            <person name="Jones D.S."/>
            <person name="Biddanda B."/>
            <person name="Ruberg S.A."/>
            <person name="Marcus D.N."/>
            <person name="Dick G.J."/>
        </authorList>
    </citation>
    <scope>NUCLEOTIDE SEQUENCE [LARGE SCALE GENOMIC DNA]</scope>
    <source>
        <strain evidence="2">A7</strain>
    </source>
</reference>
<dbReference type="CDD" id="cd16328">
    <property type="entry name" value="RseA_N"/>
    <property type="match status" value="1"/>
</dbReference>
<evidence type="ECO:0000259" key="1">
    <source>
        <dbReference type="Pfam" id="PF03872"/>
    </source>
</evidence>
<dbReference type="Gene3D" id="1.10.10.880">
    <property type="entry name" value="Anti sigma-E protein RseA, N-terminal domain"/>
    <property type="match status" value="1"/>
</dbReference>
<proteinExistence type="predicted"/>
<dbReference type="GO" id="GO:0016989">
    <property type="term" value="F:sigma factor antagonist activity"/>
    <property type="evidence" value="ECO:0007669"/>
    <property type="project" value="InterPro"/>
</dbReference>
<evidence type="ECO:0000313" key="3">
    <source>
        <dbReference type="Proteomes" id="UP000192505"/>
    </source>
</evidence>
<dbReference type="PANTHER" id="PTHR38104">
    <property type="match status" value="1"/>
</dbReference>
<dbReference type="InterPro" id="IPR052383">
    <property type="entry name" value="Anti-sigma-E_RseA-like"/>
</dbReference>
<gene>
    <name evidence="2" type="ORF">BWK72_00365</name>
</gene>
<name>A0A1W9KYD2_9BURK</name>
<protein>
    <recommendedName>
        <fullName evidence="1">Anti sigma-E protein RseA N-terminal domain-containing protein</fullName>
    </recommendedName>
</protein>
<dbReference type="Proteomes" id="UP000192505">
    <property type="component" value="Unassembled WGS sequence"/>
</dbReference>
<dbReference type="PANTHER" id="PTHR38104:SF1">
    <property type="entry name" value="ANTI-SIGMA-E FACTOR RSEA"/>
    <property type="match status" value="1"/>
</dbReference>
<dbReference type="InterPro" id="IPR005572">
    <property type="entry name" value="Anti-sigma_E_RseA_N"/>
</dbReference>
<dbReference type="InterPro" id="IPR036147">
    <property type="entry name" value="Anti-sigma_E_RseA_N_sf"/>
</dbReference>
<dbReference type="Pfam" id="PF03872">
    <property type="entry name" value="RseA_N"/>
    <property type="match status" value="1"/>
</dbReference>
<dbReference type="AlphaFoldDB" id="A0A1W9KYD2"/>